<dbReference type="Gene3D" id="3.40.190.10">
    <property type="entry name" value="Periplasmic binding protein-like II"/>
    <property type="match status" value="2"/>
</dbReference>
<dbReference type="SUPFAM" id="SSF53850">
    <property type="entry name" value="Periplasmic binding protein-like II"/>
    <property type="match status" value="1"/>
</dbReference>
<evidence type="ECO:0000256" key="3">
    <source>
        <dbReference type="ARBA" id="ARBA00023125"/>
    </source>
</evidence>
<evidence type="ECO:0000256" key="1">
    <source>
        <dbReference type="ARBA" id="ARBA00009437"/>
    </source>
</evidence>
<accession>A0ABU4LFN7</accession>
<proteinExistence type="inferred from homology"/>
<dbReference type="Pfam" id="PF03466">
    <property type="entry name" value="LysR_substrate"/>
    <property type="match status" value="1"/>
</dbReference>
<dbReference type="InterPro" id="IPR005119">
    <property type="entry name" value="LysR_subst-bd"/>
</dbReference>
<dbReference type="InterPro" id="IPR036390">
    <property type="entry name" value="WH_DNA-bd_sf"/>
</dbReference>
<feature type="domain" description="HTH lysR-type" evidence="5">
    <location>
        <begin position="21"/>
        <end position="78"/>
    </location>
</feature>
<gene>
    <name evidence="6" type="ORF">PV517_38515</name>
</gene>
<dbReference type="InterPro" id="IPR000847">
    <property type="entry name" value="LysR_HTH_N"/>
</dbReference>
<sequence length="313" mass="34374">MEAPSPAEGENGSEIARLSRVDLNLLVHLQVLLEERSVTRAAARIGLTQPAMSHSLNRCRRLIGDDLLMKVGTTLELTPRGRALLGPLRRLLHAMSSEVLDRPGFVPAVSRRRFRISASSSTIAVVLGPLLRLLDENAPGVSLQVVTSPQLIEDLSSHPDLDLVLLPDGLATPLPRERLLNDEWVAVLAPDNAAVTGDLTVDHLRELPHVVFENADMRIPPYSVMDALGIDRQVRARCHDFLSIPLVVASSKALAVVQKRIALRFQEAGLVQVFPLPIVVPPLGIDMVWNPRLAHDPACAWLREQLLRAVTHE</sequence>
<dbReference type="PANTHER" id="PTHR30118">
    <property type="entry name" value="HTH-TYPE TRANSCRIPTIONAL REGULATOR LEUO-RELATED"/>
    <property type="match status" value="1"/>
</dbReference>
<protein>
    <submittedName>
        <fullName evidence="6">LysR family transcriptional regulator</fullName>
    </submittedName>
</protein>
<keyword evidence="3" id="KW-0238">DNA-binding</keyword>
<dbReference type="EMBL" id="JARAVY010000021">
    <property type="protein sequence ID" value="MDX2914554.1"/>
    <property type="molecule type" value="Genomic_DNA"/>
</dbReference>
<dbReference type="SUPFAM" id="SSF46785">
    <property type="entry name" value="Winged helix' DNA-binding domain"/>
    <property type="match status" value="1"/>
</dbReference>
<dbReference type="Gene3D" id="1.10.10.10">
    <property type="entry name" value="Winged helix-like DNA-binding domain superfamily/Winged helix DNA-binding domain"/>
    <property type="match status" value="1"/>
</dbReference>
<organism evidence="6 7">
    <name type="scientific">Streptomyces griseiscabiei</name>
    <dbReference type="NCBI Taxonomy" id="2993540"/>
    <lineage>
        <taxon>Bacteria</taxon>
        <taxon>Bacillati</taxon>
        <taxon>Actinomycetota</taxon>
        <taxon>Actinomycetes</taxon>
        <taxon>Kitasatosporales</taxon>
        <taxon>Streptomycetaceae</taxon>
        <taxon>Streptomyces</taxon>
    </lineage>
</organism>
<evidence type="ECO:0000313" key="6">
    <source>
        <dbReference type="EMBL" id="MDX2914554.1"/>
    </source>
</evidence>
<evidence type="ECO:0000256" key="2">
    <source>
        <dbReference type="ARBA" id="ARBA00023015"/>
    </source>
</evidence>
<dbReference type="Proteomes" id="UP001271723">
    <property type="component" value="Unassembled WGS sequence"/>
</dbReference>
<name>A0ABU4LFN7_9ACTN</name>
<dbReference type="RefSeq" id="WP_086755994.1">
    <property type="nucleotide sequence ID" value="NZ_JAGJBZ010000001.1"/>
</dbReference>
<comment type="similarity">
    <text evidence="1">Belongs to the LysR transcriptional regulatory family.</text>
</comment>
<keyword evidence="7" id="KW-1185">Reference proteome</keyword>
<dbReference type="InterPro" id="IPR036388">
    <property type="entry name" value="WH-like_DNA-bd_sf"/>
</dbReference>
<evidence type="ECO:0000259" key="5">
    <source>
        <dbReference type="PROSITE" id="PS50931"/>
    </source>
</evidence>
<evidence type="ECO:0000256" key="4">
    <source>
        <dbReference type="ARBA" id="ARBA00023163"/>
    </source>
</evidence>
<comment type="caution">
    <text evidence="6">The sequence shown here is derived from an EMBL/GenBank/DDBJ whole genome shotgun (WGS) entry which is preliminary data.</text>
</comment>
<keyword evidence="2" id="KW-0805">Transcription regulation</keyword>
<dbReference type="PANTHER" id="PTHR30118:SF15">
    <property type="entry name" value="TRANSCRIPTIONAL REGULATORY PROTEIN"/>
    <property type="match status" value="1"/>
</dbReference>
<dbReference type="InterPro" id="IPR037402">
    <property type="entry name" value="YidZ_PBP2"/>
</dbReference>
<dbReference type="CDD" id="cd08417">
    <property type="entry name" value="PBP2_Nitroaromatics_like"/>
    <property type="match status" value="1"/>
</dbReference>
<dbReference type="InterPro" id="IPR050389">
    <property type="entry name" value="LysR-type_TF"/>
</dbReference>
<evidence type="ECO:0000313" key="7">
    <source>
        <dbReference type="Proteomes" id="UP001271723"/>
    </source>
</evidence>
<reference evidence="6 7" key="1">
    <citation type="journal article" date="2023" name="Microb. Genom.">
        <title>Mesoterricola silvestris gen. nov., sp. nov., Mesoterricola sediminis sp. nov., Geothrix oryzae sp. nov., Geothrix edaphica sp. nov., Geothrix rubra sp. nov., and Geothrix limicola sp. nov., six novel members of Acidobacteriota isolated from soils.</title>
        <authorList>
            <person name="Weisberg A.J."/>
            <person name="Pearce E."/>
            <person name="Kramer C.G."/>
            <person name="Chang J.H."/>
            <person name="Clarke C.R."/>
        </authorList>
    </citation>
    <scope>NUCLEOTIDE SEQUENCE [LARGE SCALE GENOMIC DNA]</scope>
    <source>
        <strain evidence="6 7">NRRL_B-2795</strain>
    </source>
</reference>
<dbReference type="PROSITE" id="PS50931">
    <property type="entry name" value="HTH_LYSR"/>
    <property type="match status" value="1"/>
</dbReference>
<keyword evidence="4" id="KW-0804">Transcription</keyword>
<dbReference type="Pfam" id="PF00126">
    <property type="entry name" value="HTH_1"/>
    <property type="match status" value="1"/>
</dbReference>